<sequence>MLEPPKQPHGRRHDMSTFDTAETRILSKAELGRVIRYLRELRQWSQETLAELAHTTPRTIQRVEAGSGTSINTLRSMASAFEFQDIDAFSKPMVIPTDEQLKAAREQFEKDYVVCKALKPESGRCLAKLAKESMGDYIEPACELSREQALTFAGLTDYLRDYRECAEHYSSTARLEVFDQLQELLDRLNALGVTLRYATRQIVQKNTSEPQQEAQQVGQVLYLLAFMLGEAPEELALPRKLNFR</sequence>
<comment type="caution">
    <text evidence="2">The sequence shown here is derived from an EMBL/GenBank/DDBJ whole genome shotgun (WGS) entry which is preliminary data.</text>
</comment>
<evidence type="ECO:0000313" key="3">
    <source>
        <dbReference type="Proteomes" id="UP000248291"/>
    </source>
</evidence>
<dbReference type="CDD" id="cd00093">
    <property type="entry name" value="HTH_XRE"/>
    <property type="match status" value="1"/>
</dbReference>
<dbReference type="SMART" id="SM00530">
    <property type="entry name" value="HTH_XRE"/>
    <property type="match status" value="1"/>
</dbReference>
<dbReference type="InterPro" id="IPR001387">
    <property type="entry name" value="Cro/C1-type_HTH"/>
</dbReference>
<reference evidence="2 3" key="1">
    <citation type="submission" date="2018-04" db="EMBL/GenBank/DDBJ databases">
        <title>Draft genome sequence of Pseudomonas syringae pv. actinidiae biovar 3 strains isolated from kiwifruit in Kagawa prefecture.</title>
        <authorList>
            <person name="Tabuchi M."/>
            <person name="Saito M."/>
            <person name="Fujiwara S."/>
            <person name="Sasa N."/>
            <person name="Akimitsu K."/>
            <person name="Gomi K."/>
            <person name="Konishi-Sugita S."/>
            <person name="Hamano K."/>
            <person name="Kataoka I."/>
        </authorList>
    </citation>
    <scope>NUCLEOTIDE SEQUENCE [LARGE SCALE GENOMIC DNA]</scope>
    <source>
        <strain evidence="2 3">MAFF212211</strain>
    </source>
</reference>
<feature type="domain" description="HTH cro/C1-type" evidence="1">
    <location>
        <begin position="35"/>
        <end position="89"/>
    </location>
</feature>
<dbReference type="InterPro" id="IPR010982">
    <property type="entry name" value="Lambda_DNA-bd_dom_sf"/>
</dbReference>
<organism evidence="2 3">
    <name type="scientific">Pseudomonas syringae pv. actinidiae</name>
    <dbReference type="NCBI Taxonomy" id="103796"/>
    <lineage>
        <taxon>Bacteria</taxon>
        <taxon>Pseudomonadati</taxon>
        <taxon>Pseudomonadota</taxon>
        <taxon>Gammaproteobacteria</taxon>
        <taxon>Pseudomonadales</taxon>
        <taxon>Pseudomonadaceae</taxon>
        <taxon>Pseudomonas</taxon>
        <taxon>Pseudomonas syringae</taxon>
    </lineage>
</organism>
<dbReference type="Gene3D" id="1.10.260.40">
    <property type="entry name" value="lambda repressor-like DNA-binding domains"/>
    <property type="match status" value="1"/>
</dbReference>
<dbReference type="GO" id="GO:0003677">
    <property type="term" value="F:DNA binding"/>
    <property type="evidence" value="ECO:0007669"/>
    <property type="project" value="InterPro"/>
</dbReference>
<dbReference type="Pfam" id="PF01381">
    <property type="entry name" value="HTH_3"/>
    <property type="match status" value="1"/>
</dbReference>
<dbReference type="SUPFAM" id="SSF47413">
    <property type="entry name" value="lambda repressor-like DNA-binding domains"/>
    <property type="match status" value="1"/>
</dbReference>
<accession>A0AAN4TJ68</accession>
<gene>
    <name evidence="2" type="ORF">KPSA3_01334</name>
</gene>
<evidence type="ECO:0000259" key="1">
    <source>
        <dbReference type="PROSITE" id="PS50943"/>
    </source>
</evidence>
<evidence type="ECO:0000313" key="2">
    <source>
        <dbReference type="EMBL" id="GBH15408.1"/>
    </source>
</evidence>
<proteinExistence type="predicted"/>
<dbReference type="PROSITE" id="PS50943">
    <property type="entry name" value="HTH_CROC1"/>
    <property type="match status" value="1"/>
</dbReference>
<dbReference type="AlphaFoldDB" id="A0AAN4TJ68"/>
<dbReference type="EMBL" id="BGKA01000045">
    <property type="protein sequence ID" value="GBH15408.1"/>
    <property type="molecule type" value="Genomic_DNA"/>
</dbReference>
<name>A0AAN4TJ68_PSESF</name>
<protein>
    <submittedName>
        <fullName evidence="2">Transcriptional regulator</fullName>
    </submittedName>
</protein>
<dbReference type="Proteomes" id="UP000248291">
    <property type="component" value="Unassembled WGS sequence"/>
</dbReference>